<organism evidence="1 2">
    <name type="scientific">Paenibacillus lautus</name>
    <name type="common">Bacillus lautus</name>
    <dbReference type="NCBI Taxonomy" id="1401"/>
    <lineage>
        <taxon>Bacteria</taxon>
        <taxon>Bacillati</taxon>
        <taxon>Bacillota</taxon>
        <taxon>Bacilli</taxon>
        <taxon>Bacillales</taxon>
        <taxon>Paenibacillaceae</taxon>
        <taxon>Paenibacillus</taxon>
    </lineage>
</organism>
<dbReference type="Proteomes" id="UP000187074">
    <property type="component" value="Unassembled WGS sequence"/>
</dbReference>
<name>A0A1R1AUA2_PAELA</name>
<protein>
    <submittedName>
        <fullName evidence="1">Uncharacterized protein</fullName>
    </submittedName>
</protein>
<gene>
    <name evidence="1" type="ORF">BK123_28930</name>
</gene>
<sequence>MKKTIVLLLSIIIISNGIWSYMYFNSVVKSSNIEVQVYTLNGTGEKWNITDYKIIISPNKILRGHGNLAYKGDPTDIENSTYYKLEFKETNPYGEYETVYANVGSSKGGPVSILADLNDTGSIKSEYSYDELQKDRQNYESTTLTITWNDNEGELHSEIINLSIDNDMHI</sequence>
<reference evidence="1 2" key="1">
    <citation type="submission" date="2016-11" db="EMBL/GenBank/DDBJ databases">
        <title>Paenibacillus species isolates.</title>
        <authorList>
            <person name="Beno S.M."/>
        </authorList>
    </citation>
    <scope>NUCLEOTIDE SEQUENCE [LARGE SCALE GENOMIC DNA]</scope>
    <source>
        <strain evidence="1 2">FSL F4-0100</strain>
    </source>
</reference>
<accession>A0A1R1AUA2</accession>
<dbReference type="AlphaFoldDB" id="A0A1R1AUA2"/>
<proteinExistence type="predicted"/>
<dbReference type="OrthoDB" id="2657109at2"/>
<comment type="caution">
    <text evidence="1">The sequence shown here is derived from an EMBL/GenBank/DDBJ whole genome shotgun (WGS) entry which is preliminary data.</text>
</comment>
<evidence type="ECO:0000313" key="1">
    <source>
        <dbReference type="EMBL" id="OME88978.1"/>
    </source>
</evidence>
<evidence type="ECO:0000313" key="2">
    <source>
        <dbReference type="Proteomes" id="UP000187074"/>
    </source>
</evidence>
<dbReference type="EMBL" id="MRTF01000012">
    <property type="protein sequence ID" value="OME88978.1"/>
    <property type="molecule type" value="Genomic_DNA"/>
</dbReference>
<dbReference type="RefSeq" id="WP_076325802.1">
    <property type="nucleotide sequence ID" value="NZ_MRTF01000012.1"/>
</dbReference>